<sequence length="175" mass="19791">MDNTAFKKDIKQLKECLSHQNVDIPSFWSCLWPGVLMMLWIILCPVIAMQMYIYTSLEELQAVSGGVFVGAIYAFLVFDVRSKFLAIPKEVRIRLGFFRMLSAKLKVYYLAYGVVVAVAAFFSRYTNFPAFLYVAPLLIAVVLSMSIGFMDLSRYGVSVIVSLLQQIKSRKQGGE</sequence>
<evidence type="ECO:0000313" key="3">
    <source>
        <dbReference type="Proteomes" id="UP001177872"/>
    </source>
</evidence>
<gene>
    <name evidence="2" type="ORF">Q6237_22870</name>
</gene>
<evidence type="ECO:0008006" key="4">
    <source>
        <dbReference type="Google" id="ProtNLM"/>
    </source>
</evidence>
<keyword evidence="1" id="KW-0472">Membrane</keyword>
<feature type="transmembrane region" description="Helical" evidence="1">
    <location>
        <begin position="131"/>
        <end position="150"/>
    </location>
</feature>
<proteinExistence type="predicted"/>
<protein>
    <recommendedName>
        <fullName evidence="4">Conjugal transfer protein TraS</fullName>
    </recommendedName>
</protein>
<organism evidence="2 3">
    <name type="scientific">Serratia ureilytica</name>
    <dbReference type="NCBI Taxonomy" id="300181"/>
    <lineage>
        <taxon>Bacteria</taxon>
        <taxon>Pseudomonadati</taxon>
        <taxon>Pseudomonadota</taxon>
        <taxon>Gammaproteobacteria</taxon>
        <taxon>Enterobacterales</taxon>
        <taxon>Yersiniaceae</taxon>
        <taxon>Serratia</taxon>
    </lineage>
</organism>
<dbReference type="EMBL" id="JAVCZN010000014">
    <property type="protein sequence ID" value="MDQ1863830.1"/>
    <property type="molecule type" value="Genomic_DNA"/>
</dbReference>
<keyword evidence="1" id="KW-1133">Transmembrane helix</keyword>
<keyword evidence="3" id="KW-1185">Reference proteome</keyword>
<dbReference type="RefSeq" id="WP_262943182.1">
    <property type="nucleotide sequence ID" value="NZ_JAIQCT010000038.1"/>
</dbReference>
<name>A0ABU0VSX7_9GAMM</name>
<dbReference type="Proteomes" id="UP001177872">
    <property type="component" value="Unassembled WGS sequence"/>
</dbReference>
<reference evidence="2" key="1">
    <citation type="submission" date="2023-07" db="EMBL/GenBank/DDBJ databases">
        <title>In vitro acaricidal activity of Serratia ureilytica strains isolated from Mimosa pudica nodules againts the dust mite Tyrophagus putrescentiae.</title>
        <authorList>
            <person name="Wong-Villareal A."/>
            <person name="Cerqueda-Garcia D."/>
        </authorList>
    </citation>
    <scope>NUCLEOTIDE SEQUENCE</scope>
    <source>
        <strain evidence="2">UTS2</strain>
    </source>
</reference>
<evidence type="ECO:0000313" key="2">
    <source>
        <dbReference type="EMBL" id="MDQ1863830.1"/>
    </source>
</evidence>
<evidence type="ECO:0000256" key="1">
    <source>
        <dbReference type="SAM" id="Phobius"/>
    </source>
</evidence>
<feature type="transmembrane region" description="Helical" evidence="1">
    <location>
        <begin position="107"/>
        <end position="125"/>
    </location>
</feature>
<comment type="caution">
    <text evidence="2">The sequence shown here is derived from an EMBL/GenBank/DDBJ whole genome shotgun (WGS) entry which is preliminary data.</text>
</comment>
<accession>A0ABU0VSX7</accession>
<feature type="transmembrane region" description="Helical" evidence="1">
    <location>
        <begin position="65"/>
        <end position="86"/>
    </location>
</feature>
<keyword evidence="1" id="KW-0812">Transmembrane</keyword>
<feature type="transmembrane region" description="Helical" evidence="1">
    <location>
        <begin position="30"/>
        <end position="53"/>
    </location>
</feature>